<gene>
    <name evidence="3" type="ORF">ebA1597</name>
</gene>
<reference evidence="3 4" key="1">
    <citation type="journal article" date="2005" name="Arch. Microbiol.">
        <title>The genome sequence of an anaerobic aromatic-degrading denitrifying bacterium, strain EbN1.</title>
        <authorList>
            <person name="Rabus R."/>
            <person name="Kube M."/>
            <person name="Heider J."/>
            <person name="Beck A."/>
            <person name="Heitmann K."/>
            <person name="Widdel F."/>
            <person name="Reinhardt R."/>
        </authorList>
    </citation>
    <scope>NUCLEOTIDE SEQUENCE [LARGE SCALE GENOMIC DNA]</scope>
    <source>
        <strain evidence="3 4">EbN1</strain>
    </source>
</reference>
<dbReference type="EMBL" id="CR555306">
    <property type="protein sequence ID" value="CAI06994.1"/>
    <property type="molecule type" value="Genomic_DNA"/>
</dbReference>
<evidence type="ECO:0000256" key="1">
    <source>
        <dbReference type="SAM" id="MobiDB-lite"/>
    </source>
</evidence>
<dbReference type="RefSeq" id="WP_011236719.1">
    <property type="nucleotide sequence ID" value="NC_006513.1"/>
</dbReference>
<keyword evidence="2" id="KW-0732">Signal</keyword>
<dbReference type="AlphaFoldDB" id="Q5P6R7"/>
<evidence type="ECO:0000256" key="2">
    <source>
        <dbReference type="SAM" id="SignalP"/>
    </source>
</evidence>
<dbReference type="Proteomes" id="UP000006552">
    <property type="component" value="Chromosome"/>
</dbReference>
<dbReference type="HOGENOM" id="CLU_1187973_0_0_4"/>
<feature type="chain" id="PRO_5004260765" evidence="2">
    <location>
        <begin position="21"/>
        <end position="233"/>
    </location>
</feature>
<feature type="region of interest" description="Disordered" evidence="1">
    <location>
        <begin position="50"/>
        <end position="95"/>
    </location>
</feature>
<accession>Q5P6R7</accession>
<sequence length="233" mass="23719">MQRLVLAAALGAVAFSTAHAASLTLSVDGQASTTYTLTSLTVDSAGNVKVAASGGSAPTDPGPTDPGPTDPGPTDPGPTDPGPTDPPPNSGGCVASDTLTCVDTPLPAKVQSRLSFRPVPTMVYAFKITTPASGTYFNRVIATGMSGATSSKLLVISKVPGDVSLSGKDLGCYRQATESTSVQLAVNNPAVNKYLNCRLDPNTVYYINAASKDLNGKTTCTSTSNCGFYFEGA</sequence>
<evidence type="ECO:0000313" key="4">
    <source>
        <dbReference type="Proteomes" id="UP000006552"/>
    </source>
</evidence>
<dbReference type="STRING" id="76114.ebA1597"/>
<feature type="compositionally biased region" description="Pro residues" evidence="1">
    <location>
        <begin position="60"/>
        <end position="89"/>
    </location>
</feature>
<name>Q5P6R7_AROAE</name>
<feature type="signal peptide" evidence="2">
    <location>
        <begin position="1"/>
        <end position="20"/>
    </location>
</feature>
<protein>
    <submittedName>
        <fullName evidence="3">Uncharacterized protein</fullName>
    </submittedName>
</protein>
<keyword evidence="4" id="KW-1185">Reference proteome</keyword>
<evidence type="ECO:0000313" key="3">
    <source>
        <dbReference type="EMBL" id="CAI06994.1"/>
    </source>
</evidence>
<proteinExistence type="predicted"/>
<organism evidence="3 4">
    <name type="scientific">Aromatoleum aromaticum (strain DSM 19018 / LMG 30748 / EbN1)</name>
    <name type="common">Azoarcus sp. (strain EbN1)</name>
    <dbReference type="NCBI Taxonomy" id="76114"/>
    <lineage>
        <taxon>Bacteria</taxon>
        <taxon>Pseudomonadati</taxon>
        <taxon>Pseudomonadota</taxon>
        <taxon>Betaproteobacteria</taxon>
        <taxon>Rhodocyclales</taxon>
        <taxon>Rhodocyclaceae</taxon>
        <taxon>Aromatoleum</taxon>
    </lineage>
</organism>
<dbReference type="KEGG" id="eba:ebA1597"/>